<comment type="caution">
    <text evidence="2">The sequence shown here is derived from an EMBL/GenBank/DDBJ whole genome shotgun (WGS) entry which is preliminary data.</text>
</comment>
<protein>
    <submittedName>
        <fullName evidence="2">Uncharacterized protein</fullName>
    </submittedName>
</protein>
<dbReference type="EMBL" id="QGTW01000012">
    <property type="protein sequence ID" value="PWW25832.1"/>
    <property type="molecule type" value="Genomic_DNA"/>
</dbReference>
<keyword evidence="1" id="KW-0812">Transmembrane</keyword>
<accession>A0A2V2ZTM8</accession>
<evidence type="ECO:0000256" key="1">
    <source>
        <dbReference type="SAM" id="Phobius"/>
    </source>
</evidence>
<keyword evidence="1" id="KW-1133">Transmembrane helix</keyword>
<sequence length="44" mass="5312">MMNWYKNATIYLEYLFVTGTTLYMVPEILYKMLQTTVLPPFFII</sequence>
<reference evidence="2 3" key="1">
    <citation type="submission" date="2018-05" db="EMBL/GenBank/DDBJ databases">
        <title>Freshwater and sediment microbial communities from various areas in North America, analyzing microbe dynamics in response to fracking.</title>
        <authorList>
            <person name="Lamendella R."/>
        </authorList>
    </citation>
    <scope>NUCLEOTIDE SEQUENCE [LARGE SCALE GENOMIC DNA]</scope>
    <source>
        <strain evidence="2 3">15_TX</strain>
    </source>
</reference>
<gene>
    <name evidence="2" type="ORF">DFO73_112125</name>
</gene>
<proteinExistence type="predicted"/>
<keyword evidence="1" id="KW-0472">Membrane</keyword>
<feature type="transmembrane region" description="Helical" evidence="1">
    <location>
        <begin position="12"/>
        <end position="30"/>
    </location>
</feature>
<organism evidence="2 3">
    <name type="scientific">Cytobacillus oceanisediminis</name>
    <dbReference type="NCBI Taxonomy" id="665099"/>
    <lineage>
        <taxon>Bacteria</taxon>
        <taxon>Bacillati</taxon>
        <taxon>Bacillota</taxon>
        <taxon>Bacilli</taxon>
        <taxon>Bacillales</taxon>
        <taxon>Bacillaceae</taxon>
        <taxon>Cytobacillus</taxon>
    </lineage>
</organism>
<dbReference type="AlphaFoldDB" id="A0A2V2ZTM8"/>
<evidence type="ECO:0000313" key="3">
    <source>
        <dbReference type="Proteomes" id="UP000247150"/>
    </source>
</evidence>
<evidence type="ECO:0000313" key="2">
    <source>
        <dbReference type="EMBL" id="PWW25832.1"/>
    </source>
</evidence>
<name>A0A2V2ZTM8_9BACI</name>
<dbReference type="Proteomes" id="UP000247150">
    <property type="component" value="Unassembled WGS sequence"/>
</dbReference>